<evidence type="ECO:0000313" key="3">
    <source>
        <dbReference type="Proteomes" id="UP000182835"/>
    </source>
</evidence>
<gene>
    <name evidence="2" type="ORF">RU96_GL002125</name>
</gene>
<dbReference type="Proteomes" id="UP000182835">
    <property type="component" value="Unassembled WGS sequence"/>
</dbReference>
<proteinExistence type="predicted"/>
<organism evidence="2 3">
    <name type="scientific">Enterococcus canintestini</name>
    <dbReference type="NCBI Taxonomy" id="317010"/>
    <lineage>
        <taxon>Bacteria</taxon>
        <taxon>Bacillati</taxon>
        <taxon>Bacillota</taxon>
        <taxon>Bacilli</taxon>
        <taxon>Lactobacillales</taxon>
        <taxon>Enterococcaceae</taxon>
        <taxon>Enterococcus</taxon>
    </lineage>
</organism>
<comment type="caution">
    <text evidence="2">The sequence shown here is derived from an EMBL/GenBank/DDBJ whole genome shotgun (WGS) entry which is preliminary data.</text>
</comment>
<reference evidence="2 3" key="1">
    <citation type="submission" date="2014-12" db="EMBL/GenBank/DDBJ databases">
        <title>Draft genome sequences of 29 type strains of Enterococci.</title>
        <authorList>
            <person name="Zhong Z."/>
            <person name="Sun Z."/>
            <person name="Liu W."/>
            <person name="Zhang W."/>
            <person name="Zhang H."/>
        </authorList>
    </citation>
    <scope>NUCLEOTIDE SEQUENCE [LARGE SCALE GENOMIC DNA]</scope>
    <source>
        <strain evidence="2 3">DSM 21207</strain>
    </source>
</reference>
<dbReference type="PROSITE" id="PS51257">
    <property type="entry name" value="PROKAR_LIPOPROTEIN"/>
    <property type="match status" value="1"/>
</dbReference>
<feature type="transmembrane region" description="Helical" evidence="1">
    <location>
        <begin position="88"/>
        <end position="110"/>
    </location>
</feature>
<dbReference type="InterPro" id="IPR012861">
    <property type="entry name" value="DUF1634"/>
</dbReference>
<sequence length="111" mass="11895">MELAIGKILRIGVVVSAAIIACGLILLIVNGNSGDLGQAPNTFALIWHGLITLQPAAYIMTGIFCLILTPVLRVVVSIYAFFKESDYLYVGITAMVLIILLIGIFIGFVAR</sequence>
<dbReference type="STRING" id="317010.RU96_GL002125"/>
<evidence type="ECO:0000256" key="1">
    <source>
        <dbReference type="SAM" id="Phobius"/>
    </source>
</evidence>
<evidence type="ECO:0000313" key="2">
    <source>
        <dbReference type="EMBL" id="OJG15576.1"/>
    </source>
</evidence>
<dbReference type="AlphaFoldDB" id="A0A1L8R773"/>
<name>A0A1L8R773_9ENTE</name>
<dbReference type="Pfam" id="PF07843">
    <property type="entry name" value="DUF1634"/>
    <property type="match status" value="1"/>
</dbReference>
<keyword evidence="1" id="KW-0812">Transmembrane</keyword>
<accession>A0A1L8R773</accession>
<protein>
    <submittedName>
        <fullName evidence="2">Integral membrane protein</fullName>
    </submittedName>
</protein>
<feature type="transmembrane region" description="Helical" evidence="1">
    <location>
        <begin position="7"/>
        <end position="29"/>
    </location>
</feature>
<keyword evidence="1" id="KW-0472">Membrane</keyword>
<dbReference type="EMBL" id="JXKG01000006">
    <property type="protein sequence ID" value="OJG15576.1"/>
    <property type="molecule type" value="Genomic_DNA"/>
</dbReference>
<keyword evidence="1" id="KW-1133">Transmembrane helix</keyword>